<evidence type="ECO:0000259" key="3">
    <source>
        <dbReference type="PROSITE" id="PS50006"/>
    </source>
</evidence>
<organism evidence="4 5">
    <name type="scientific">Naasia lichenicola</name>
    <dbReference type="NCBI Taxonomy" id="2565933"/>
    <lineage>
        <taxon>Bacteria</taxon>
        <taxon>Bacillati</taxon>
        <taxon>Actinomycetota</taxon>
        <taxon>Actinomycetes</taxon>
        <taxon>Micrococcales</taxon>
        <taxon>Microbacteriaceae</taxon>
        <taxon>Naasia</taxon>
    </lineage>
</organism>
<evidence type="ECO:0000313" key="4">
    <source>
        <dbReference type="EMBL" id="THG32405.1"/>
    </source>
</evidence>
<reference evidence="4 5" key="1">
    <citation type="submission" date="2019-04" db="EMBL/GenBank/DDBJ databases">
        <authorList>
            <person name="Jiang L."/>
        </authorList>
    </citation>
    <scope>NUCLEOTIDE SEQUENCE [LARGE SCALE GENOMIC DNA]</scope>
    <source>
        <strain evidence="4 5">YIM 131853</strain>
    </source>
</reference>
<proteinExistence type="predicted"/>
<protein>
    <submittedName>
        <fullName evidence="4">Zinc-ribbon domain-containing protein</fullName>
    </submittedName>
</protein>
<dbReference type="SUPFAM" id="SSF49879">
    <property type="entry name" value="SMAD/FHA domain"/>
    <property type="match status" value="1"/>
</dbReference>
<keyword evidence="5" id="KW-1185">Reference proteome</keyword>
<name>A0A4S4FRU4_9MICO</name>
<dbReference type="PROSITE" id="PS50006">
    <property type="entry name" value="FHA_DOMAIN"/>
    <property type="match status" value="1"/>
</dbReference>
<dbReference type="InterPro" id="IPR000253">
    <property type="entry name" value="FHA_dom"/>
</dbReference>
<dbReference type="Proteomes" id="UP000309133">
    <property type="component" value="Unassembled WGS sequence"/>
</dbReference>
<feature type="compositionally biased region" description="Low complexity" evidence="2">
    <location>
        <begin position="63"/>
        <end position="81"/>
    </location>
</feature>
<evidence type="ECO:0000313" key="5">
    <source>
        <dbReference type="Proteomes" id="UP000309133"/>
    </source>
</evidence>
<dbReference type="OrthoDB" id="3254248at2"/>
<feature type="region of interest" description="Disordered" evidence="2">
    <location>
        <begin position="134"/>
        <end position="210"/>
    </location>
</feature>
<dbReference type="AlphaFoldDB" id="A0A4S4FRU4"/>
<dbReference type="CDD" id="cd00060">
    <property type="entry name" value="FHA"/>
    <property type="match status" value="1"/>
</dbReference>
<sequence length="338" mass="34616">MRACTVCGAELSPRAAFCAECGASVGRRREAASTGPTPGIASTAPTAVAVSDLPAPPVPGPLPSTSAPEPGGLAAPVSLPSPLAPPAPLAQPTTGAVAPRPPMLDDAVPPPVPALPEPLHGRLPPLLPGAAVLPPAPMPPAPVRMTASMPPELSAVPSAVSGGGSDAPSQPARQEFTSSLDLEPGSSAGGIGDPVVMEPAPDPATVPPEPSFRQVLDELTRLPAQRPAPTAARFVLQFSTGETYTVEGTGLIGRRPSEQPGENYDLLISLNDQGRSISKTHLEFGQEGGVFWISDRYSANGTVVREPDRPPRLSAPGMRSRVARGSRVEIGEQFFVVS</sequence>
<keyword evidence="1" id="KW-0597">Phosphoprotein</keyword>
<gene>
    <name evidence="4" type="ORF">E6C64_05155</name>
</gene>
<feature type="compositionally biased region" description="Polar residues" evidence="2">
    <location>
        <begin position="171"/>
        <end position="180"/>
    </location>
</feature>
<feature type="domain" description="FHA" evidence="3">
    <location>
        <begin position="250"/>
        <end position="304"/>
    </location>
</feature>
<comment type="caution">
    <text evidence="4">The sequence shown here is derived from an EMBL/GenBank/DDBJ whole genome shotgun (WGS) entry which is preliminary data.</text>
</comment>
<dbReference type="EMBL" id="SSSM01000002">
    <property type="protein sequence ID" value="THG32405.1"/>
    <property type="molecule type" value="Genomic_DNA"/>
</dbReference>
<dbReference type="PRINTS" id="PR01217">
    <property type="entry name" value="PRICHEXTENSN"/>
</dbReference>
<feature type="compositionally biased region" description="Pro residues" evidence="2">
    <location>
        <begin position="200"/>
        <end position="210"/>
    </location>
</feature>
<dbReference type="Gene3D" id="2.60.200.20">
    <property type="match status" value="1"/>
</dbReference>
<evidence type="ECO:0000256" key="1">
    <source>
        <dbReference type="ARBA" id="ARBA00022553"/>
    </source>
</evidence>
<dbReference type="InterPro" id="IPR008984">
    <property type="entry name" value="SMAD_FHA_dom_sf"/>
</dbReference>
<accession>A0A4S4FRU4</accession>
<feature type="region of interest" description="Disordered" evidence="2">
    <location>
        <begin position="26"/>
        <end position="120"/>
    </location>
</feature>
<evidence type="ECO:0000256" key="2">
    <source>
        <dbReference type="SAM" id="MobiDB-lite"/>
    </source>
</evidence>
<dbReference type="Pfam" id="PF00498">
    <property type="entry name" value="FHA"/>
    <property type="match status" value="1"/>
</dbReference>